<dbReference type="PANTHER" id="PTHR46558:SF3">
    <property type="entry name" value="TRANSCRIPTIONAL REGULATOR"/>
    <property type="match status" value="1"/>
</dbReference>
<reference evidence="3" key="1">
    <citation type="journal article" date="2014" name="Int. J. Syst. Evol. Microbiol.">
        <title>Complete genome sequence of Corynebacterium casei LMG S-19264T (=DSM 44701T), isolated from a smear-ripened cheese.</title>
        <authorList>
            <consortium name="US DOE Joint Genome Institute (JGI-PGF)"/>
            <person name="Walter F."/>
            <person name="Albersmeier A."/>
            <person name="Kalinowski J."/>
            <person name="Ruckert C."/>
        </authorList>
    </citation>
    <scope>NUCLEOTIDE SEQUENCE</scope>
    <source>
        <strain evidence="3">CGMCC 1.12360</strain>
    </source>
</reference>
<organism evidence="3 4">
    <name type="scientific">Compostibacillus humi</name>
    <dbReference type="NCBI Taxonomy" id="1245525"/>
    <lineage>
        <taxon>Bacteria</taxon>
        <taxon>Bacillati</taxon>
        <taxon>Bacillota</taxon>
        <taxon>Bacilli</taxon>
        <taxon>Bacillales</taxon>
        <taxon>Bacillaceae</taxon>
        <taxon>Compostibacillus</taxon>
    </lineage>
</organism>
<reference evidence="3" key="2">
    <citation type="submission" date="2020-09" db="EMBL/GenBank/DDBJ databases">
        <authorList>
            <person name="Sun Q."/>
            <person name="Zhou Y."/>
        </authorList>
    </citation>
    <scope>NUCLEOTIDE SEQUENCE</scope>
    <source>
        <strain evidence="3">CGMCC 1.12360</strain>
    </source>
</reference>
<gene>
    <name evidence="3" type="ORF">GCM10010978_06120</name>
</gene>
<dbReference type="InterPro" id="IPR010982">
    <property type="entry name" value="Lambda_DNA-bd_dom_sf"/>
</dbReference>
<dbReference type="AlphaFoldDB" id="A0A8J3EJ29"/>
<evidence type="ECO:0000313" key="4">
    <source>
        <dbReference type="Proteomes" id="UP000602050"/>
    </source>
</evidence>
<accession>A0A8J3EJ29</accession>
<evidence type="ECO:0000256" key="1">
    <source>
        <dbReference type="ARBA" id="ARBA00023125"/>
    </source>
</evidence>
<feature type="domain" description="HTH cro/C1-type" evidence="2">
    <location>
        <begin position="5"/>
        <end position="59"/>
    </location>
</feature>
<dbReference type="SUPFAM" id="SSF47413">
    <property type="entry name" value="lambda repressor-like DNA-binding domains"/>
    <property type="match status" value="1"/>
</dbReference>
<dbReference type="Pfam" id="PF01381">
    <property type="entry name" value="HTH_3"/>
    <property type="match status" value="1"/>
</dbReference>
<dbReference type="InterPro" id="IPR001387">
    <property type="entry name" value="Cro/C1-type_HTH"/>
</dbReference>
<dbReference type="EMBL" id="BMEV01000007">
    <property type="protein sequence ID" value="GGH70809.1"/>
    <property type="molecule type" value="Genomic_DNA"/>
</dbReference>
<dbReference type="PROSITE" id="PS50943">
    <property type="entry name" value="HTH_CROC1"/>
    <property type="match status" value="1"/>
</dbReference>
<proteinExistence type="predicted"/>
<dbReference type="RefSeq" id="WP_188390902.1">
    <property type="nucleotide sequence ID" value="NZ_BMEV01000007.1"/>
</dbReference>
<keyword evidence="4" id="KW-1185">Reference proteome</keyword>
<dbReference type="CDD" id="cd00093">
    <property type="entry name" value="HTH_XRE"/>
    <property type="match status" value="1"/>
</dbReference>
<name>A0A8J3EJ29_9BACI</name>
<dbReference type="SMART" id="SM00530">
    <property type="entry name" value="HTH_XRE"/>
    <property type="match status" value="1"/>
</dbReference>
<evidence type="ECO:0000313" key="3">
    <source>
        <dbReference type="EMBL" id="GGH70809.1"/>
    </source>
</evidence>
<keyword evidence="1" id="KW-0238">DNA-binding</keyword>
<sequence>MKNNVKIARIKQSMTQQQLAERVGVTRQTIGLIEKGQYNPSLQLCIAIAKELNKTLDELFWEVDDE</sequence>
<comment type="caution">
    <text evidence="3">The sequence shown here is derived from an EMBL/GenBank/DDBJ whole genome shotgun (WGS) entry which is preliminary data.</text>
</comment>
<evidence type="ECO:0000259" key="2">
    <source>
        <dbReference type="PROSITE" id="PS50943"/>
    </source>
</evidence>
<dbReference type="PANTHER" id="PTHR46558">
    <property type="entry name" value="TRACRIPTIONAL REGULATORY PROTEIN-RELATED-RELATED"/>
    <property type="match status" value="1"/>
</dbReference>
<dbReference type="Gene3D" id="1.10.260.40">
    <property type="entry name" value="lambda repressor-like DNA-binding domains"/>
    <property type="match status" value="1"/>
</dbReference>
<dbReference type="Proteomes" id="UP000602050">
    <property type="component" value="Unassembled WGS sequence"/>
</dbReference>
<dbReference type="GO" id="GO:0003677">
    <property type="term" value="F:DNA binding"/>
    <property type="evidence" value="ECO:0007669"/>
    <property type="project" value="UniProtKB-KW"/>
</dbReference>
<protein>
    <submittedName>
        <fullName evidence="3">Transcriptional regulator</fullName>
    </submittedName>
</protein>